<keyword evidence="3" id="KW-1185">Reference proteome</keyword>
<dbReference type="EMBL" id="OW152823">
    <property type="protein sequence ID" value="CAH2039663.1"/>
    <property type="molecule type" value="Genomic_DNA"/>
</dbReference>
<evidence type="ECO:0000256" key="1">
    <source>
        <dbReference type="SAM" id="SignalP"/>
    </source>
</evidence>
<evidence type="ECO:0000313" key="3">
    <source>
        <dbReference type="Proteomes" id="UP000837857"/>
    </source>
</evidence>
<protein>
    <submittedName>
        <fullName evidence="2">Uncharacterized protein</fullName>
    </submittedName>
</protein>
<reference evidence="2" key="1">
    <citation type="submission" date="2022-03" db="EMBL/GenBank/DDBJ databases">
        <authorList>
            <person name="Martin H S."/>
        </authorList>
    </citation>
    <scope>NUCLEOTIDE SEQUENCE</scope>
</reference>
<feature type="signal peptide" evidence="1">
    <location>
        <begin position="1"/>
        <end position="16"/>
    </location>
</feature>
<sequence>MFKLVILVCCIALAAAKPGGVPVAFSAPVSAAHTASIAGYTVPLVYSDYSLPSATYSAHPYALPYSEYFLRR</sequence>
<proteinExistence type="predicted"/>
<evidence type="ECO:0000313" key="2">
    <source>
        <dbReference type="EMBL" id="CAH2039663.1"/>
    </source>
</evidence>
<name>A0ABN8HQ29_9NEOP</name>
<feature type="chain" id="PRO_5046809169" evidence="1">
    <location>
        <begin position="17"/>
        <end position="72"/>
    </location>
</feature>
<gene>
    <name evidence="2" type="ORF">IPOD504_LOCUS1868</name>
</gene>
<dbReference type="Proteomes" id="UP000837857">
    <property type="component" value="Chromosome 11"/>
</dbReference>
<accession>A0ABN8HQ29</accession>
<feature type="non-terminal residue" evidence="2">
    <location>
        <position position="1"/>
    </location>
</feature>
<keyword evidence="1" id="KW-0732">Signal</keyword>
<organism evidence="2 3">
    <name type="scientific">Iphiclides podalirius</name>
    <name type="common">scarce swallowtail</name>
    <dbReference type="NCBI Taxonomy" id="110791"/>
    <lineage>
        <taxon>Eukaryota</taxon>
        <taxon>Metazoa</taxon>
        <taxon>Ecdysozoa</taxon>
        <taxon>Arthropoda</taxon>
        <taxon>Hexapoda</taxon>
        <taxon>Insecta</taxon>
        <taxon>Pterygota</taxon>
        <taxon>Neoptera</taxon>
        <taxon>Endopterygota</taxon>
        <taxon>Lepidoptera</taxon>
        <taxon>Glossata</taxon>
        <taxon>Ditrysia</taxon>
        <taxon>Papilionoidea</taxon>
        <taxon>Papilionidae</taxon>
        <taxon>Papilioninae</taxon>
        <taxon>Iphiclides</taxon>
    </lineage>
</organism>